<dbReference type="InterPro" id="IPR036640">
    <property type="entry name" value="ABC1_TM_sf"/>
</dbReference>
<feature type="transmembrane region" description="Helical" evidence="5">
    <location>
        <begin position="162"/>
        <end position="181"/>
    </location>
</feature>
<dbReference type="PANTHER" id="PTHR43394">
    <property type="entry name" value="ATP-DEPENDENT PERMEASE MDL1, MITOCHONDRIAL"/>
    <property type="match status" value="1"/>
</dbReference>
<name>A0ABN1CMR5_SACER</name>
<dbReference type="GO" id="GO:0005524">
    <property type="term" value="F:ATP binding"/>
    <property type="evidence" value="ECO:0007669"/>
    <property type="project" value="UniProtKB-KW"/>
</dbReference>
<accession>A0ABN1CMR5</accession>
<dbReference type="PROSITE" id="PS00211">
    <property type="entry name" value="ABC_TRANSPORTER_1"/>
    <property type="match status" value="1"/>
</dbReference>
<dbReference type="SUPFAM" id="SSF52540">
    <property type="entry name" value="P-loop containing nucleoside triphosphate hydrolases"/>
    <property type="match status" value="1"/>
</dbReference>
<dbReference type="Proteomes" id="UP001500729">
    <property type="component" value="Unassembled WGS sequence"/>
</dbReference>
<feature type="transmembrane region" description="Helical" evidence="5">
    <location>
        <begin position="282"/>
        <end position="303"/>
    </location>
</feature>
<evidence type="ECO:0000256" key="2">
    <source>
        <dbReference type="ARBA" id="ARBA00022692"/>
    </source>
</evidence>
<dbReference type="InterPro" id="IPR017871">
    <property type="entry name" value="ABC_transporter-like_CS"/>
</dbReference>
<feature type="domain" description="ABC transporter" evidence="6">
    <location>
        <begin position="328"/>
        <end position="560"/>
    </location>
</feature>
<comment type="subcellular location">
    <subcellularLocation>
        <location evidence="1">Cell membrane</location>
        <topology evidence="1">Multi-pass membrane protein</topology>
    </subcellularLocation>
</comment>
<keyword evidence="3 5" id="KW-1133">Transmembrane helix</keyword>
<evidence type="ECO:0000313" key="8">
    <source>
        <dbReference type="EMBL" id="GAA0522176.1"/>
    </source>
</evidence>
<evidence type="ECO:0000256" key="1">
    <source>
        <dbReference type="ARBA" id="ARBA00004651"/>
    </source>
</evidence>
<evidence type="ECO:0000256" key="5">
    <source>
        <dbReference type="SAM" id="Phobius"/>
    </source>
</evidence>
<dbReference type="SUPFAM" id="SSF90123">
    <property type="entry name" value="ABC transporter transmembrane region"/>
    <property type="match status" value="1"/>
</dbReference>
<dbReference type="Pfam" id="PF00664">
    <property type="entry name" value="ABC_membrane"/>
    <property type="match status" value="1"/>
</dbReference>
<gene>
    <name evidence="8" type="ORF">GCM10009533_21650</name>
</gene>
<feature type="transmembrane region" description="Helical" evidence="5">
    <location>
        <begin position="60"/>
        <end position="81"/>
    </location>
</feature>
<dbReference type="InterPro" id="IPR027417">
    <property type="entry name" value="P-loop_NTPase"/>
</dbReference>
<dbReference type="EMBL" id="BAAAGS010000011">
    <property type="protein sequence ID" value="GAA0522176.1"/>
    <property type="molecule type" value="Genomic_DNA"/>
</dbReference>
<proteinExistence type="predicted"/>
<evidence type="ECO:0000313" key="9">
    <source>
        <dbReference type="Proteomes" id="UP001500729"/>
    </source>
</evidence>
<keyword evidence="4 5" id="KW-0472">Membrane</keyword>
<dbReference type="PANTHER" id="PTHR43394:SF1">
    <property type="entry name" value="ATP-BINDING CASSETTE SUB-FAMILY B MEMBER 10, MITOCHONDRIAL"/>
    <property type="match status" value="1"/>
</dbReference>
<dbReference type="PROSITE" id="PS50929">
    <property type="entry name" value="ABC_TM1F"/>
    <property type="match status" value="1"/>
</dbReference>
<dbReference type="InterPro" id="IPR003439">
    <property type="entry name" value="ABC_transporter-like_ATP-bd"/>
</dbReference>
<organism evidence="8 9">
    <name type="scientific">Saccharopolyspora erythraea</name>
    <name type="common">Streptomyces erythraeus</name>
    <dbReference type="NCBI Taxonomy" id="1836"/>
    <lineage>
        <taxon>Bacteria</taxon>
        <taxon>Bacillati</taxon>
        <taxon>Actinomycetota</taxon>
        <taxon>Actinomycetes</taxon>
        <taxon>Pseudonocardiales</taxon>
        <taxon>Pseudonocardiaceae</taxon>
        <taxon>Saccharopolyspora</taxon>
    </lineage>
</organism>
<keyword evidence="8" id="KW-0067">ATP-binding</keyword>
<sequence>MRTGVPSGREVLKKAMSGQTRFLVGSSLLASGHQAGEALVPVLIGVVIDQAVAGGSVGDLALWLGALAATFAALSSCYRFAVRASERAAEQSAHDLRTELSRRVLDPRGGAEEGHLPGALVNIATEDARRVGAIASAVPFGVSALAGVAVTAVVLLRMSVPLGLLILLGAPPLLWLIHLVGKPLERRSGLEQQRAADASGIAADLVGGLRILKGIGAESAAIARYHRTSRDSLDASVRSAGARAWHNGAILAMNGVFIAVVALVGGRLAAGGALSVGELVSAVGLAQFLLGPLSIFTMVNARLAQGRASAERVAAVLAAPHAVAAGAERLPEPVRGRVRFRGVSHAALAGADFDIAAGELVGVVTTSPSTATALLECLARDVDPASGSVELDGVALSCLDPAEARRALLVAAHDADLFEGTVLDNVRCESERDSAPAIRAAGVDEVARALPDGLDTALTERGHSLSGGQRQRVALARALAADPPVLVVHDPTTAVDAVTEARIAAGIREIRRSRTTVLVTTSPALLAVTDRVLVLDGTSVRHGHHSELVDDENYRTAVLA</sequence>
<feature type="transmembrane region" description="Helical" evidence="5">
    <location>
        <begin position="131"/>
        <end position="156"/>
    </location>
</feature>
<evidence type="ECO:0000259" key="7">
    <source>
        <dbReference type="PROSITE" id="PS50929"/>
    </source>
</evidence>
<keyword evidence="9" id="KW-1185">Reference proteome</keyword>
<keyword evidence="2 5" id="KW-0812">Transmembrane</keyword>
<dbReference type="Pfam" id="PF00005">
    <property type="entry name" value="ABC_tran"/>
    <property type="match status" value="1"/>
</dbReference>
<dbReference type="Gene3D" id="1.20.1560.10">
    <property type="entry name" value="ABC transporter type 1, transmembrane domain"/>
    <property type="match status" value="1"/>
</dbReference>
<feature type="transmembrane region" description="Helical" evidence="5">
    <location>
        <begin position="248"/>
        <end position="270"/>
    </location>
</feature>
<feature type="domain" description="ABC transmembrane type-1" evidence="7">
    <location>
        <begin position="24"/>
        <end position="305"/>
    </location>
</feature>
<dbReference type="Gene3D" id="3.40.50.300">
    <property type="entry name" value="P-loop containing nucleotide triphosphate hydrolases"/>
    <property type="match status" value="1"/>
</dbReference>
<dbReference type="CDD" id="cd07346">
    <property type="entry name" value="ABC_6TM_exporters"/>
    <property type="match status" value="1"/>
</dbReference>
<dbReference type="InterPro" id="IPR039421">
    <property type="entry name" value="Type_1_exporter"/>
</dbReference>
<dbReference type="InterPro" id="IPR011527">
    <property type="entry name" value="ABC1_TM_dom"/>
</dbReference>
<dbReference type="PROSITE" id="PS50893">
    <property type="entry name" value="ABC_TRANSPORTER_2"/>
    <property type="match status" value="1"/>
</dbReference>
<comment type="caution">
    <text evidence="8">The sequence shown here is derived from an EMBL/GenBank/DDBJ whole genome shotgun (WGS) entry which is preliminary data.</text>
</comment>
<feature type="transmembrane region" description="Helical" evidence="5">
    <location>
        <begin position="21"/>
        <end position="48"/>
    </location>
</feature>
<reference evidence="8 9" key="1">
    <citation type="journal article" date="2019" name="Int. J. Syst. Evol. Microbiol.">
        <title>The Global Catalogue of Microorganisms (GCM) 10K type strain sequencing project: providing services to taxonomists for standard genome sequencing and annotation.</title>
        <authorList>
            <consortium name="The Broad Institute Genomics Platform"/>
            <consortium name="The Broad Institute Genome Sequencing Center for Infectious Disease"/>
            <person name="Wu L."/>
            <person name="Ma J."/>
        </authorList>
    </citation>
    <scope>NUCLEOTIDE SEQUENCE [LARGE SCALE GENOMIC DNA]</scope>
    <source>
        <strain evidence="8 9">JCM 10303</strain>
    </source>
</reference>
<protein>
    <submittedName>
        <fullName evidence="8">ABC transporter ATP-binding protein</fullName>
    </submittedName>
</protein>
<evidence type="ECO:0000259" key="6">
    <source>
        <dbReference type="PROSITE" id="PS50893"/>
    </source>
</evidence>
<evidence type="ECO:0000256" key="4">
    <source>
        <dbReference type="ARBA" id="ARBA00023136"/>
    </source>
</evidence>
<keyword evidence="8" id="KW-0547">Nucleotide-binding</keyword>
<evidence type="ECO:0000256" key="3">
    <source>
        <dbReference type="ARBA" id="ARBA00022989"/>
    </source>
</evidence>